<gene>
    <name evidence="1" type="ORF">BGZ65_004749</name>
</gene>
<keyword evidence="2" id="KW-1185">Reference proteome</keyword>
<dbReference type="AlphaFoldDB" id="A0A9P6J1D1"/>
<reference evidence="1" key="1">
    <citation type="journal article" date="2020" name="Fungal Divers.">
        <title>Resolving the Mortierellaceae phylogeny through synthesis of multi-gene phylogenetics and phylogenomics.</title>
        <authorList>
            <person name="Vandepol N."/>
            <person name="Liber J."/>
            <person name="Desiro A."/>
            <person name="Na H."/>
            <person name="Kennedy M."/>
            <person name="Barry K."/>
            <person name="Grigoriev I.V."/>
            <person name="Miller A.N."/>
            <person name="O'Donnell K."/>
            <person name="Stajich J.E."/>
            <person name="Bonito G."/>
        </authorList>
    </citation>
    <scope>NUCLEOTIDE SEQUENCE</scope>
    <source>
        <strain evidence="1">MES-2147</strain>
    </source>
</reference>
<dbReference type="OrthoDB" id="2251664at2759"/>
<dbReference type="EMBL" id="JAAAHW010006916">
    <property type="protein sequence ID" value="KAF9953336.1"/>
    <property type="molecule type" value="Genomic_DNA"/>
</dbReference>
<feature type="non-terminal residue" evidence="1">
    <location>
        <position position="1"/>
    </location>
</feature>
<accession>A0A9P6J1D1</accession>
<evidence type="ECO:0000313" key="2">
    <source>
        <dbReference type="Proteomes" id="UP000749646"/>
    </source>
</evidence>
<name>A0A9P6J1D1_9FUNG</name>
<organism evidence="1 2">
    <name type="scientific">Modicella reniformis</name>
    <dbReference type="NCBI Taxonomy" id="1440133"/>
    <lineage>
        <taxon>Eukaryota</taxon>
        <taxon>Fungi</taxon>
        <taxon>Fungi incertae sedis</taxon>
        <taxon>Mucoromycota</taxon>
        <taxon>Mortierellomycotina</taxon>
        <taxon>Mortierellomycetes</taxon>
        <taxon>Mortierellales</taxon>
        <taxon>Mortierellaceae</taxon>
        <taxon>Modicella</taxon>
    </lineage>
</organism>
<dbReference type="Proteomes" id="UP000749646">
    <property type="component" value="Unassembled WGS sequence"/>
</dbReference>
<comment type="caution">
    <text evidence="1">The sequence shown here is derived from an EMBL/GenBank/DDBJ whole genome shotgun (WGS) entry which is preliminary data.</text>
</comment>
<protein>
    <submittedName>
        <fullName evidence="1">Uncharacterized protein</fullName>
    </submittedName>
</protein>
<proteinExistence type="predicted"/>
<evidence type="ECO:0000313" key="1">
    <source>
        <dbReference type="EMBL" id="KAF9953336.1"/>
    </source>
</evidence>
<sequence>KVPSKVMAAYPSGLSSTIQFRLFDRLKVALRLKKSYAHRHSIYMILIGLDQATSTAGSALGLGHNSRLFIRKDYRRMKQDEVGWIAQQGHTLLPLPERTATGKAECQGVYTEADPESRRALIQQTHTNRSLCNFMESFGRLRI</sequence>